<evidence type="ECO:0000313" key="3">
    <source>
        <dbReference type="Proteomes" id="UP000247233"/>
    </source>
</evidence>
<proteinExistence type="predicted"/>
<dbReference type="EMBL" id="MSFL01000008">
    <property type="protein sequence ID" value="PWY86016.1"/>
    <property type="molecule type" value="Genomic_DNA"/>
</dbReference>
<dbReference type="AlphaFoldDB" id="A0A317WHT7"/>
<evidence type="ECO:0000313" key="2">
    <source>
        <dbReference type="EMBL" id="PWY86016.1"/>
    </source>
</evidence>
<protein>
    <submittedName>
        <fullName evidence="2">Uncharacterized protein</fullName>
    </submittedName>
</protein>
<comment type="caution">
    <text evidence="2">The sequence shown here is derived from an EMBL/GenBank/DDBJ whole genome shotgun (WGS) entry which is preliminary data.</text>
</comment>
<accession>A0A317WHT7</accession>
<sequence length="340" mass="36918">MTNTLPNPLARFRKHSVPHKPLHERWGDIDISVPTEGSWNQLDNPHRSGSQFQSQSQSQYSHRSSSSSTTTTSTAKPKSKGSTSNRATYHLTSAAISMPVSSRYHAQRSRKGGHRDGGGDGDEVPLISSSTTTSTSTSTSTSTPSSTSTSTSHVKLHRLSLRPKHSTSTFPPSYAPSSTCTSTSEYPKENDPLQARQLKASRRVSQFAYRPISQDYPTEVRAKSVSPFQYRYIPAGSGSGSGSGLDGHLGTGGVNVNVNVNVDVDGVKERGRGGGSGKGRRDSGCYYSENSSNDRSGQRRSRLTEHMRVDVYDTRSSSAVRGVGRYFTRDMVPDKEDIYG</sequence>
<feature type="compositionally biased region" description="Low complexity" evidence="1">
    <location>
        <begin position="128"/>
        <end position="152"/>
    </location>
</feature>
<dbReference type="RefSeq" id="XP_025400568.1">
    <property type="nucleotide sequence ID" value="XM_025547591.1"/>
</dbReference>
<feature type="compositionally biased region" description="Basic residues" evidence="1">
    <location>
        <begin position="154"/>
        <end position="165"/>
    </location>
</feature>
<name>A0A317WHT7_9EURO</name>
<feature type="region of interest" description="Disordered" evidence="1">
    <location>
        <begin position="37"/>
        <end position="192"/>
    </location>
</feature>
<gene>
    <name evidence="2" type="ORF">BO70DRAFT_423169</name>
</gene>
<dbReference type="GeneID" id="37069828"/>
<feature type="compositionally biased region" description="Polar residues" evidence="1">
    <location>
        <begin position="85"/>
        <end position="95"/>
    </location>
</feature>
<dbReference type="OrthoDB" id="4148828at2759"/>
<dbReference type="Proteomes" id="UP000247233">
    <property type="component" value="Unassembled WGS sequence"/>
</dbReference>
<reference evidence="2 3" key="1">
    <citation type="submission" date="2016-12" db="EMBL/GenBank/DDBJ databases">
        <title>The genomes of Aspergillus section Nigri reveals drivers in fungal speciation.</title>
        <authorList>
            <consortium name="DOE Joint Genome Institute"/>
            <person name="Vesth T.C."/>
            <person name="Nybo J."/>
            <person name="Theobald S."/>
            <person name="Brandl J."/>
            <person name="Frisvad J.C."/>
            <person name="Nielsen K.F."/>
            <person name="Lyhne E.K."/>
            <person name="Kogle M.E."/>
            <person name="Kuo A."/>
            <person name="Riley R."/>
            <person name="Clum A."/>
            <person name="Nolan M."/>
            <person name="Lipzen A."/>
            <person name="Salamov A."/>
            <person name="Henrissat B."/>
            <person name="Wiebenga A."/>
            <person name="De Vries R.P."/>
            <person name="Grigoriev I.V."/>
            <person name="Mortensen U.H."/>
            <person name="Andersen M.R."/>
            <person name="Baker S.E."/>
        </authorList>
    </citation>
    <scope>NUCLEOTIDE SEQUENCE [LARGE SCALE GENOMIC DNA]</scope>
    <source>
        <strain evidence="2 3">CBS 117.55</strain>
    </source>
</reference>
<evidence type="ECO:0000256" key="1">
    <source>
        <dbReference type="SAM" id="MobiDB-lite"/>
    </source>
</evidence>
<keyword evidence="3" id="KW-1185">Reference proteome</keyword>
<organism evidence="2 3">
    <name type="scientific">Aspergillus heteromorphus CBS 117.55</name>
    <dbReference type="NCBI Taxonomy" id="1448321"/>
    <lineage>
        <taxon>Eukaryota</taxon>
        <taxon>Fungi</taxon>
        <taxon>Dikarya</taxon>
        <taxon>Ascomycota</taxon>
        <taxon>Pezizomycotina</taxon>
        <taxon>Eurotiomycetes</taxon>
        <taxon>Eurotiomycetidae</taxon>
        <taxon>Eurotiales</taxon>
        <taxon>Aspergillaceae</taxon>
        <taxon>Aspergillus</taxon>
        <taxon>Aspergillus subgen. Circumdati</taxon>
    </lineage>
</organism>
<dbReference type="VEuPathDB" id="FungiDB:BO70DRAFT_423169"/>
<feature type="compositionally biased region" description="Low complexity" evidence="1">
    <location>
        <begin position="48"/>
        <end position="84"/>
    </location>
</feature>
<feature type="compositionally biased region" description="Polar residues" evidence="1">
    <location>
        <begin position="166"/>
        <end position="185"/>
    </location>
</feature>
<feature type="region of interest" description="Disordered" evidence="1">
    <location>
        <begin position="266"/>
        <end position="306"/>
    </location>
</feature>